<organism evidence="2 3">
    <name type="scientific">Lichtheimia corymbifera JMRC:FSU:9682</name>
    <dbReference type="NCBI Taxonomy" id="1263082"/>
    <lineage>
        <taxon>Eukaryota</taxon>
        <taxon>Fungi</taxon>
        <taxon>Fungi incertae sedis</taxon>
        <taxon>Mucoromycota</taxon>
        <taxon>Mucoromycotina</taxon>
        <taxon>Mucoromycetes</taxon>
        <taxon>Mucorales</taxon>
        <taxon>Lichtheimiaceae</taxon>
        <taxon>Lichtheimia</taxon>
    </lineage>
</organism>
<evidence type="ECO:0000313" key="2">
    <source>
        <dbReference type="EMBL" id="CDH55760.1"/>
    </source>
</evidence>
<reference evidence="2" key="1">
    <citation type="submission" date="2013-08" db="EMBL/GenBank/DDBJ databases">
        <title>Gene expansion shapes genome architecture in the human pathogen Lichtheimia corymbifera: an evolutionary genomics analysis in the ancient terrestrial Mucorales (Mucoromycotina).</title>
        <authorList>
            <person name="Schwartze V.U."/>
            <person name="Winter S."/>
            <person name="Shelest E."/>
            <person name="Marcet-Houben M."/>
            <person name="Horn F."/>
            <person name="Wehner S."/>
            <person name="Hoffmann K."/>
            <person name="Riege K."/>
            <person name="Sammeth M."/>
            <person name="Nowrousian M."/>
            <person name="Valiante V."/>
            <person name="Linde J."/>
            <person name="Jacobsen I.D."/>
            <person name="Marz M."/>
            <person name="Brakhage A.A."/>
            <person name="Gabaldon T."/>
            <person name="Bocker S."/>
            <person name="Voigt K."/>
        </authorList>
    </citation>
    <scope>NUCLEOTIDE SEQUENCE [LARGE SCALE GENOMIC DNA]</scope>
    <source>
        <strain evidence="2">FSU 9682</strain>
    </source>
</reference>
<keyword evidence="3" id="KW-1185">Reference proteome</keyword>
<name>A0A068S177_9FUNG</name>
<protein>
    <submittedName>
        <fullName evidence="2">Alkaline phosphatase</fullName>
    </submittedName>
</protein>
<dbReference type="STRING" id="1263082.A0A068S177"/>
<accession>A0A068S177</accession>
<dbReference type="EMBL" id="CBTN010000032">
    <property type="protein sequence ID" value="CDH55760.1"/>
    <property type="molecule type" value="Genomic_DNA"/>
</dbReference>
<gene>
    <name evidence="2" type="ORF">LCOR_06874.1</name>
</gene>
<comment type="caution">
    <text evidence="2">The sequence shown here is derived from an EMBL/GenBank/DDBJ whole genome shotgun (WGS) entry which is preliminary data.</text>
</comment>
<evidence type="ECO:0000313" key="3">
    <source>
        <dbReference type="Proteomes" id="UP000027586"/>
    </source>
</evidence>
<dbReference type="OrthoDB" id="5818554at2759"/>
<dbReference type="Proteomes" id="UP000027586">
    <property type="component" value="Unassembled WGS sequence"/>
</dbReference>
<feature type="chain" id="PRO_5001652883" evidence="1">
    <location>
        <begin position="22"/>
        <end position="218"/>
    </location>
</feature>
<evidence type="ECO:0000256" key="1">
    <source>
        <dbReference type="SAM" id="SignalP"/>
    </source>
</evidence>
<sequence>MPRIFGAILLAAAATAGVVSAGKHHNIQEYKLIPDPEGQYPRLGACPDPHACILPPDLSTFLPGAYFDLRVELHAYDKENKNATQVTPYTHFKTQVRKDGGPWQDASSFFHMDHEPGLENWNFTWVDSIDARFGSDPGVDVAVSSRIWRKLKFDSPGVYDVSVTYGKKNAYTVRYTVPEPKKPTKKAKNAILFISDGTNVGVSSNLFVPPSHLVVHIS</sequence>
<keyword evidence="1" id="KW-0732">Signal</keyword>
<dbReference type="AlphaFoldDB" id="A0A068S177"/>
<proteinExistence type="predicted"/>
<dbReference type="VEuPathDB" id="FungiDB:LCOR_06874.1"/>
<feature type="signal peptide" evidence="1">
    <location>
        <begin position="1"/>
        <end position="21"/>
    </location>
</feature>